<organism evidence="7 8">
    <name type="scientific">Pukyongia salina</name>
    <dbReference type="NCBI Taxonomy" id="2094025"/>
    <lineage>
        <taxon>Bacteria</taxon>
        <taxon>Pseudomonadati</taxon>
        <taxon>Bacteroidota</taxon>
        <taxon>Flavobacteriia</taxon>
        <taxon>Flavobacteriales</taxon>
        <taxon>Flavobacteriaceae</taxon>
        <taxon>Pukyongia</taxon>
    </lineage>
</organism>
<keyword evidence="3 6" id="KW-0812">Transmembrane</keyword>
<reference evidence="7 8" key="1">
    <citation type="submission" date="2018-02" db="EMBL/GenBank/DDBJ databases">
        <title>Genomic analysis of the strain RR4-38 isolated from a seawater recirculating aquaculture system.</title>
        <authorList>
            <person name="Kim Y.-S."/>
            <person name="Jang Y.H."/>
            <person name="Kim K.-H."/>
        </authorList>
    </citation>
    <scope>NUCLEOTIDE SEQUENCE [LARGE SCALE GENOMIC DNA]</scope>
    <source>
        <strain evidence="7 8">RR4-38</strain>
    </source>
</reference>
<accession>A0A2S0HW82</accession>
<evidence type="ECO:0000256" key="2">
    <source>
        <dbReference type="ARBA" id="ARBA00022475"/>
    </source>
</evidence>
<dbReference type="InterPro" id="IPR000537">
    <property type="entry name" value="UbiA_prenyltransferase"/>
</dbReference>
<dbReference type="KEGG" id="aue:C5O00_06685"/>
<sequence length="295" mass="34325">MNLRAIKFKLLQELKISRPGLWFPTVWIYLVPFSFATQFWSQAVFWIGLFFVTFPLNYLVYGLNDFNDTKADAYNKRKGNFLFGARFSKEQLRGTPLKITIVVLPFIILFTVLAGYKMFLLLLFMVAINVLYNFRPFRLKERPPFEIIIQIGYVFTALFSVLLNDIEMIPWQTLVYLCLFAFQAHLAGEIMDIEPDRQGGKRTTATVIGRVPSKLIMLGLLLSEVYILYFWFNDHVLSAFLAIFSSWLVIDLLFLFRAKPYSVFQMKLFGIAMNVSAILSMLWILYSGNLLQPNF</sequence>
<evidence type="ECO:0000256" key="6">
    <source>
        <dbReference type="SAM" id="Phobius"/>
    </source>
</evidence>
<feature type="transmembrane region" description="Helical" evidence="6">
    <location>
        <begin position="237"/>
        <end position="256"/>
    </location>
</feature>
<feature type="transmembrane region" description="Helical" evidence="6">
    <location>
        <begin position="95"/>
        <end position="112"/>
    </location>
</feature>
<protein>
    <recommendedName>
        <fullName evidence="9">Prenyltransferase</fullName>
    </recommendedName>
</protein>
<feature type="transmembrane region" description="Helical" evidence="6">
    <location>
        <begin position="211"/>
        <end position="231"/>
    </location>
</feature>
<keyword evidence="4 6" id="KW-1133">Transmembrane helix</keyword>
<feature type="transmembrane region" description="Helical" evidence="6">
    <location>
        <begin position="268"/>
        <end position="286"/>
    </location>
</feature>
<dbReference type="EMBL" id="CP027062">
    <property type="protein sequence ID" value="AVI50875.1"/>
    <property type="molecule type" value="Genomic_DNA"/>
</dbReference>
<evidence type="ECO:0000313" key="7">
    <source>
        <dbReference type="EMBL" id="AVI50875.1"/>
    </source>
</evidence>
<name>A0A2S0HW82_9FLAO</name>
<feature type="transmembrane region" description="Helical" evidence="6">
    <location>
        <begin position="147"/>
        <end position="163"/>
    </location>
</feature>
<proteinExistence type="predicted"/>
<dbReference type="InterPro" id="IPR044878">
    <property type="entry name" value="UbiA_sf"/>
</dbReference>
<dbReference type="Pfam" id="PF01040">
    <property type="entry name" value="UbiA"/>
    <property type="match status" value="1"/>
</dbReference>
<evidence type="ECO:0000256" key="4">
    <source>
        <dbReference type="ARBA" id="ARBA00022989"/>
    </source>
</evidence>
<feature type="transmembrane region" description="Helical" evidence="6">
    <location>
        <begin position="43"/>
        <end position="61"/>
    </location>
</feature>
<dbReference type="GO" id="GO:0016765">
    <property type="term" value="F:transferase activity, transferring alkyl or aryl (other than methyl) groups"/>
    <property type="evidence" value="ECO:0007669"/>
    <property type="project" value="InterPro"/>
</dbReference>
<dbReference type="PANTHER" id="PTHR42723:SF1">
    <property type="entry name" value="CHLOROPHYLL SYNTHASE, CHLOROPLASTIC"/>
    <property type="match status" value="1"/>
</dbReference>
<dbReference type="Proteomes" id="UP000238442">
    <property type="component" value="Chromosome"/>
</dbReference>
<gene>
    <name evidence="7" type="ORF">C5O00_06685</name>
</gene>
<evidence type="ECO:0008006" key="9">
    <source>
        <dbReference type="Google" id="ProtNLM"/>
    </source>
</evidence>
<keyword evidence="2" id="KW-1003">Cell membrane</keyword>
<dbReference type="Gene3D" id="1.10.357.140">
    <property type="entry name" value="UbiA prenyltransferase"/>
    <property type="match status" value="1"/>
</dbReference>
<dbReference type="InterPro" id="IPR050475">
    <property type="entry name" value="Prenyltransferase_related"/>
</dbReference>
<comment type="subcellular location">
    <subcellularLocation>
        <location evidence="1">Membrane</location>
        <topology evidence="1">Multi-pass membrane protein</topology>
    </subcellularLocation>
</comment>
<evidence type="ECO:0000313" key="8">
    <source>
        <dbReference type="Proteomes" id="UP000238442"/>
    </source>
</evidence>
<dbReference type="AlphaFoldDB" id="A0A2S0HW82"/>
<dbReference type="PANTHER" id="PTHR42723">
    <property type="entry name" value="CHLOROPHYLL SYNTHASE"/>
    <property type="match status" value="1"/>
</dbReference>
<dbReference type="GO" id="GO:0016020">
    <property type="term" value="C:membrane"/>
    <property type="evidence" value="ECO:0007669"/>
    <property type="project" value="UniProtKB-SubCell"/>
</dbReference>
<keyword evidence="5 6" id="KW-0472">Membrane</keyword>
<evidence type="ECO:0000256" key="3">
    <source>
        <dbReference type="ARBA" id="ARBA00022692"/>
    </source>
</evidence>
<feature type="transmembrane region" description="Helical" evidence="6">
    <location>
        <begin position="21"/>
        <end position="37"/>
    </location>
</feature>
<evidence type="ECO:0000256" key="5">
    <source>
        <dbReference type="ARBA" id="ARBA00023136"/>
    </source>
</evidence>
<keyword evidence="8" id="KW-1185">Reference proteome</keyword>
<evidence type="ECO:0000256" key="1">
    <source>
        <dbReference type="ARBA" id="ARBA00004141"/>
    </source>
</evidence>